<gene>
    <name evidence="2" type="ORF">PECUL_23A010195</name>
</gene>
<dbReference type="Proteomes" id="UP001295444">
    <property type="component" value="Chromosome 06"/>
</dbReference>
<feature type="compositionally biased region" description="Basic and acidic residues" evidence="1">
    <location>
        <begin position="137"/>
        <end position="156"/>
    </location>
</feature>
<feature type="compositionally biased region" description="Basic residues" evidence="1">
    <location>
        <begin position="182"/>
        <end position="200"/>
    </location>
</feature>
<accession>A0AAD1WC98</accession>
<dbReference type="AlphaFoldDB" id="A0AAD1WC98"/>
<feature type="compositionally biased region" description="Low complexity" evidence="1">
    <location>
        <begin position="158"/>
        <end position="174"/>
    </location>
</feature>
<evidence type="ECO:0000313" key="2">
    <source>
        <dbReference type="EMBL" id="CAH2299313.1"/>
    </source>
</evidence>
<organism evidence="2 3">
    <name type="scientific">Pelobates cultripes</name>
    <name type="common">Western spadefoot toad</name>
    <dbReference type="NCBI Taxonomy" id="61616"/>
    <lineage>
        <taxon>Eukaryota</taxon>
        <taxon>Metazoa</taxon>
        <taxon>Chordata</taxon>
        <taxon>Craniata</taxon>
        <taxon>Vertebrata</taxon>
        <taxon>Euteleostomi</taxon>
        <taxon>Amphibia</taxon>
        <taxon>Batrachia</taxon>
        <taxon>Anura</taxon>
        <taxon>Pelobatoidea</taxon>
        <taxon>Pelobatidae</taxon>
        <taxon>Pelobates</taxon>
    </lineage>
</organism>
<reference evidence="2" key="1">
    <citation type="submission" date="2022-03" db="EMBL/GenBank/DDBJ databases">
        <authorList>
            <person name="Alioto T."/>
            <person name="Alioto T."/>
            <person name="Gomez Garrido J."/>
        </authorList>
    </citation>
    <scope>NUCLEOTIDE SEQUENCE</scope>
</reference>
<evidence type="ECO:0000256" key="1">
    <source>
        <dbReference type="SAM" id="MobiDB-lite"/>
    </source>
</evidence>
<evidence type="ECO:0000313" key="3">
    <source>
        <dbReference type="Proteomes" id="UP001295444"/>
    </source>
</evidence>
<keyword evidence="3" id="KW-1185">Reference proteome</keyword>
<dbReference type="EMBL" id="OW240917">
    <property type="protein sequence ID" value="CAH2299313.1"/>
    <property type="molecule type" value="Genomic_DNA"/>
</dbReference>
<proteinExistence type="predicted"/>
<protein>
    <submittedName>
        <fullName evidence="2">Uncharacterized protein</fullName>
    </submittedName>
</protein>
<feature type="region of interest" description="Disordered" evidence="1">
    <location>
        <begin position="81"/>
        <end position="112"/>
    </location>
</feature>
<sequence>MVVSYAAVSISECAAGSLRQPPGTLTDTDSSIAHAQALISANHMGIMSEISVKTEDEPLGMYEIPPPAEMEIQDQARVTDIQERPSQSEMEISDESAEDNDNDSDKRERVEKTKKKGCCLRRMFRALCCCFPKKSKKVEGSTDGKSEEVICQEHGRRSTSSNIESEAAASSHSTHQSDRSGGRLHKHVQNLTRMRIKRRSSVIVPGIEK</sequence>
<feature type="region of interest" description="Disordered" evidence="1">
    <location>
        <begin position="135"/>
        <end position="209"/>
    </location>
</feature>
<name>A0AAD1WC98_PELCU</name>
<feature type="compositionally biased region" description="Acidic residues" evidence="1">
    <location>
        <begin position="91"/>
        <end position="102"/>
    </location>
</feature>